<dbReference type="OrthoDB" id="2595442at2"/>
<name>A0A0J8D5X9_CLOCY</name>
<accession>A0A0J8D5X9</accession>
<dbReference type="RefSeq" id="WP_048570931.1">
    <property type="nucleotide sequence ID" value="NZ_LFVU01000027.1"/>
</dbReference>
<reference evidence="1 2" key="1">
    <citation type="submission" date="2015-06" db="EMBL/GenBank/DDBJ databases">
        <title>Draft genome sequence of the purine-degrading Clostridium cylindrosporum HC-1 (DSM 605).</title>
        <authorList>
            <person name="Poehlein A."/>
            <person name="Schiel-Bengelsdorf B."/>
            <person name="Bengelsdorf F."/>
            <person name="Daniel R."/>
            <person name="Duerre P."/>
        </authorList>
    </citation>
    <scope>NUCLEOTIDE SEQUENCE [LARGE SCALE GENOMIC DNA]</scope>
    <source>
        <strain evidence="1 2">DSM 605</strain>
    </source>
</reference>
<comment type="caution">
    <text evidence="1">The sequence shown here is derived from an EMBL/GenBank/DDBJ whole genome shotgun (WGS) entry which is preliminary data.</text>
</comment>
<evidence type="ECO:0000313" key="2">
    <source>
        <dbReference type="Proteomes" id="UP000036756"/>
    </source>
</evidence>
<evidence type="ECO:0000313" key="1">
    <source>
        <dbReference type="EMBL" id="KMT21500.1"/>
    </source>
</evidence>
<organism evidence="1 2">
    <name type="scientific">Clostridium cylindrosporum DSM 605</name>
    <dbReference type="NCBI Taxonomy" id="1121307"/>
    <lineage>
        <taxon>Bacteria</taxon>
        <taxon>Bacillati</taxon>
        <taxon>Bacillota</taxon>
        <taxon>Clostridia</taxon>
        <taxon>Eubacteriales</taxon>
        <taxon>Clostridiaceae</taxon>
        <taxon>Clostridium</taxon>
    </lineage>
</organism>
<gene>
    <name evidence="1" type="ORF">CLCY_2c02610</name>
</gene>
<sequence length="259" mass="31084">MIKVLNEEKHAQYMLEKKKFLLKRSMSYELRILAKHYIYNEGLNRPKTREKLIEFCKEDSDKFDEIQCRNIINNAVEGAKKYGFVNIEGINITQKELDKIKTLNNIRHERVAFIMLIISKFNNYVYNFKHQDKESEYYLVFDKLSDIFKLAKVSGKQEDRIKIMKRLIDEGFIYMSTACNYKVLFIDEEGEGIIELDDIREFVLLYEKYVGCKVIKCKECGQLVRQKNNRTKYCDECKKEIKNKQNLKSWHKNKDKYEN</sequence>
<dbReference type="Proteomes" id="UP000036756">
    <property type="component" value="Unassembled WGS sequence"/>
</dbReference>
<proteinExistence type="predicted"/>
<dbReference type="AlphaFoldDB" id="A0A0J8D5X9"/>
<dbReference type="EMBL" id="LFVU01000027">
    <property type="protein sequence ID" value="KMT21500.1"/>
    <property type="molecule type" value="Genomic_DNA"/>
</dbReference>
<protein>
    <submittedName>
        <fullName evidence="1">Uncharacterized protein</fullName>
    </submittedName>
</protein>
<keyword evidence="2" id="KW-1185">Reference proteome</keyword>
<dbReference type="PATRIC" id="fig|1121307.3.peg.1118"/>